<proteinExistence type="predicted"/>
<name>A0A178MEL0_9CHLR</name>
<comment type="caution">
    <text evidence="1">The sequence shown here is derived from an EMBL/GenBank/DDBJ whole genome shotgun (WGS) entry which is preliminary data.</text>
</comment>
<dbReference type="EMBL" id="LWQS01000038">
    <property type="protein sequence ID" value="OAN47211.1"/>
    <property type="molecule type" value="Genomic_DNA"/>
</dbReference>
<dbReference type="OrthoDB" id="162362at2"/>
<protein>
    <submittedName>
        <fullName evidence="1">Uncharacterized protein</fullName>
    </submittedName>
</protein>
<gene>
    <name evidence="1" type="ORF">A6A03_00245</name>
</gene>
<reference evidence="1 2" key="1">
    <citation type="submission" date="2016-04" db="EMBL/GenBank/DDBJ databases">
        <title>Chloroflexus islandicus sp. nov., a thermophilic filamentous anoxygenic phototrophic bacterium from geyser Strokkur (Iceland).</title>
        <authorList>
            <person name="Gaisin V.A."/>
            <person name="Kalashnikov A.M."/>
            <person name="Sukhacheva M.V."/>
            <person name="Grouzdev D.S."/>
            <person name="Ivanov T.M."/>
            <person name="Kuznetsov B."/>
            <person name="Gorlenko V.M."/>
        </authorList>
    </citation>
    <scope>NUCLEOTIDE SEQUENCE [LARGE SCALE GENOMIC DNA]</scope>
    <source>
        <strain evidence="2">isl-2</strain>
    </source>
</reference>
<keyword evidence="2" id="KW-1185">Reference proteome</keyword>
<evidence type="ECO:0000313" key="2">
    <source>
        <dbReference type="Proteomes" id="UP000078287"/>
    </source>
</evidence>
<organism evidence="1 2">
    <name type="scientific">Chloroflexus islandicus</name>
    <dbReference type="NCBI Taxonomy" id="1707952"/>
    <lineage>
        <taxon>Bacteria</taxon>
        <taxon>Bacillati</taxon>
        <taxon>Chloroflexota</taxon>
        <taxon>Chloroflexia</taxon>
        <taxon>Chloroflexales</taxon>
        <taxon>Chloroflexineae</taxon>
        <taxon>Chloroflexaceae</taxon>
        <taxon>Chloroflexus</taxon>
    </lineage>
</organism>
<dbReference type="RefSeq" id="WP_066784038.1">
    <property type="nucleotide sequence ID" value="NZ_LWQS01000038.1"/>
</dbReference>
<accession>A0A178MEL0</accession>
<sequence length="99" mass="11474">MFFCLDHIYHPPAGNTAITYQRESENPVEYRLVVANQILYIIFDGGKRWSGHVVRPSDGIEASFSSRNCLEYVIEGLIGRRVWPQYRQQVVALLDQFQV</sequence>
<dbReference type="AlphaFoldDB" id="A0A178MEL0"/>
<dbReference type="Proteomes" id="UP000078287">
    <property type="component" value="Unassembled WGS sequence"/>
</dbReference>
<evidence type="ECO:0000313" key="1">
    <source>
        <dbReference type="EMBL" id="OAN47211.1"/>
    </source>
</evidence>